<dbReference type="PANTHER" id="PTHR22893:SF91">
    <property type="entry name" value="NADPH DEHYDROGENASE 2-RELATED"/>
    <property type="match status" value="1"/>
</dbReference>
<dbReference type="STRING" id="983967.A0A1E4SXF0"/>
<name>A0A1E4SXF0_9ASCO</name>
<dbReference type="CDD" id="cd02933">
    <property type="entry name" value="OYE_like_FMN"/>
    <property type="match status" value="1"/>
</dbReference>
<gene>
    <name evidence="5" type="ORF">CANARDRAFT_29318</name>
</gene>
<evidence type="ECO:0000313" key="6">
    <source>
        <dbReference type="Proteomes" id="UP000094801"/>
    </source>
</evidence>
<evidence type="ECO:0000256" key="1">
    <source>
        <dbReference type="ARBA" id="ARBA00001917"/>
    </source>
</evidence>
<dbReference type="InterPro" id="IPR001155">
    <property type="entry name" value="OxRdtase_FMN_N"/>
</dbReference>
<dbReference type="SUPFAM" id="SSF51395">
    <property type="entry name" value="FMN-linked oxidoreductases"/>
    <property type="match status" value="1"/>
</dbReference>
<dbReference type="GO" id="GO:0016491">
    <property type="term" value="F:oxidoreductase activity"/>
    <property type="evidence" value="ECO:0007669"/>
    <property type="project" value="InterPro"/>
</dbReference>
<dbReference type="Proteomes" id="UP000094801">
    <property type="component" value="Unassembled WGS sequence"/>
</dbReference>
<keyword evidence="3" id="KW-0288">FMN</keyword>
<dbReference type="AlphaFoldDB" id="A0A1E4SXF0"/>
<keyword evidence="3" id="KW-0285">Flavoprotein</keyword>
<evidence type="ECO:0000256" key="2">
    <source>
        <dbReference type="ARBA" id="ARBA00005979"/>
    </source>
</evidence>
<dbReference type="InterPro" id="IPR045247">
    <property type="entry name" value="Oye-like"/>
</dbReference>
<comment type="cofactor">
    <cofactor evidence="1">
        <name>FMN</name>
        <dbReference type="ChEBI" id="CHEBI:58210"/>
    </cofactor>
</comment>
<protein>
    <recommendedName>
        <fullName evidence="4">NADH:flavin oxidoreductase/NADH oxidase N-terminal domain-containing protein</fullName>
    </recommendedName>
</protein>
<dbReference type="PANTHER" id="PTHR22893">
    <property type="entry name" value="NADH OXIDOREDUCTASE-RELATED"/>
    <property type="match status" value="1"/>
</dbReference>
<dbReference type="InterPro" id="IPR013785">
    <property type="entry name" value="Aldolase_TIM"/>
</dbReference>
<dbReference type="Pfam" id="PF00724">
    <property type="entry name" value="Oxidored_FMN"/>
    <property type="match status" value="1"/>
</dbReference>
<keyword evidence="6" id="KW-1185">Reference proteome</keyword>
<comment type="similarity">
    <text evidence="2">Belongs to the NADH:flavin oxidoreductase/NADH oxidase family.</text>
</comment>
<organism evidence="5 6">
    <name type="scientific">[Candida] arabinofermentans NRRL YB-2248</name>
    <dbReference type="NCBI Taxonomy" id="983967"/>
    <lineage>
        <taxon>Eukaryota</taxon>
        <taxon>Fungi</taxon>
        <taxon>Dikarya</taxon>
        <taxon>Ascomycota</taxon>
        <taxon>Saccharomycotina</taxon>
        <taxon>Pichiomycetes</taxon>
        <taxon>Pichiales</taxon>
        <taxon>Pichiaceae</taxon>
        <taxon>Ogataea</taxon>
        <taxon>Ogataea/Candida clade</taxon>
    </lineage>
</organism>
<dbReference type="OrthoDB" id="276546at2759"/>
<reference evidence="6" key="1">
    <citation type="submission" date="2016-04" db="EMBL/GenBank/DDBJ databases">
        <title>Comparative genomics of biotechnologically important yeasts.</title>
        <authorList>
            <consortium name="DOE Joint Genome Institute"/>
            <person name="Riley R."/>
            <person name="Haridas S."/>
            <person name="Wolfe K.H."/>
            <person name="Lopes M.R."/>
            <person name="Hittinger C.T."/>
            <person name="Goker M."/>
            <person name="Salamov A."/>
            <person name="Wisecaver J."/>
            <person name="Long T.M."/>
            <person name="Aerts A.L."/>
            <person name="Barry K."/>
            <person name="Choi C."/>
            <person name="Clum A."/>
            <person name="Coughlan A.Y."/>
            <person name="Deshpande S."/>
            <person name="Douglass A.P."/>
            <person name="Hanson S.J."/>
            <person name="Klenk H.-P."/>
            <person name="Labutti K."/>
            <person name="Lapidus A."/>
            <person name="Lindquist E."/>
            <person name="Lipzen A."/>
            <person name="Meier-Kolthoff J.P."/>
            <person name="Ohm R.A."/>
            <person name="Otillar R.P."/>
            <person name="Pangilinan J."/>
            <person name="Peng Y."/>
            <person name="Rokas A."/>
            <person name="Rosa C.A."/>
            <person name="Scheuner C."/>
            <person name="Sibirny A.A."/>
            <person name="Slot J.C."/>
            <person name="Stielow J.B."/>
            <person name="Sun H."/>
            <person name="Kurtzman C.P."/>
            <person name="Blackwell M."/>
            <person name="Grigoriev I.V."/>
            <person name="Jeffries T.W."/>
        </authorList>
    </citation>
    <scope>NUCLEOTIDE SEQUENCE [LARGE SCALE GENOMIC DNA]</scope>
    <source>
        <strain evidence="6">NRRL YB-2248</strain>
    </source>
</reference>
<dbReference type="Gene3D" id="3.20.20.70">
    <property type="entry name" value="Aldolase class I"/>
    <property type="match status" value="1"/>
</dbReference>
<dbReference type="EMBL" id="KV453858">
    <property type="protein sequence ID" value="ODV84157.1"/>
    <property type="molecule type" value="Genomic_DNA"/>
</dbReference>
<evidence type="ECO:0000313" key="5">
    <source>
        <dbReference type="EMBL" id="ODV84157.1"/>
    </source>
</evidence>
<evidence type="ECO:0000259" key="4">
    <source>
        <dbReference type="Pfam" id="PF00724"/>
    </source>
</evidence>
<feature type="domain" description="NADH:flavin oxidoreductase/NADH oxidase N-terminal" evidence="4">
    <location>
        <begin position="9"/>
        <end position="357"/>
    </location>
</feature>
<dbReference type="GO" id="GO:0010181">
    <property type="term" value="F:FMN binding"/>
    <property type="evidence" value="ECO:0007669"/>
    <property type="project" value="InterPro"/>
</dbReference>
<sequence>MKDNIVDPLFTPLKLGDITLEHRVVLAPLTRYRAPNYVPGKLMVEYYTQRASKGGLMITEATSISPSCGVHPNNPRVDLAESIEGWKDVVNAIHEKGGYIFMQLNHFGRSGIPKYNAGKLPFCSTSKKLSGPVASSYPETNLDYVVPKAMDEADMIQVINEFADAAYNAIEIIGCDGVELHGANGYLLDEFLRDDPNSRTDEYGGSVENRCKFPLRVLDAVIARLGGKSSKVGFRISPWDKFQEMNDSNPTENFRYICSQLELRNLAYVHAIEARSDSNGGRENDAKSIEASDPLLISTVAQLKGSLPNTALISAGGWDSSNSLGIVGVSGLDLLAYGRHFLANPDLPLRLKNGYSLNPYDRDTFYSALDPRGYVDYPFYSGI</sequence>
<proteinExistence type="inferred from homology"/>
<accession>A0A1E4SXF0</accession>
<evidence type="ECO:0000256" key="3">
    <source>
        <dbReference type="ARBA" id="ARBA00022643"/>
    </source>
</evidence>